<dbReference type="EMBL" id="JAAIUW010000003">
    <property type="protein sequence ID" value="KAF7837920.1"/>
    <property type="molecule type" value="Genomic_DNA"/>
</dbReference>
<proteinExistence type="predicted"/>
<keyword evidence="2" id="KW-1185">Reference proteome</keyword>
<name>A0A834X4Q7_9FABA</name>
<sequence length="20" mass="2183">MANVWKSGIDYSAVSTTHES</sequence>
<reference evidence="1" key="1">
    <citation type="submission" date="2020-09" db="EMBL/GenBank/DDBJ databases">
        <title>Genome-Enabled Discovery of Anthraquinone Biosynthesis in Senna tora.</title>
        <authorList>
            <person name="Kang S.-H."/>
            <person name="Pandey R.P."/>
            <person name="Lee C.-M."/>
            <person name="Sim J.-S."/>
            <person name="Jeong J.-T."/>
            <person name="Choi B.-S."/>
            <person name="Jung M."/>
            <person name="Ginzburg D."/>
            <person name="Zhao K."/>
            <person name="Won S.Y."/>
            <person name="Oh T.-J."/>
            <person name="Yu Y."/>
            <person name="Kim N.-H."/>
            <person name="Lee O.R."/>
            <person name="Lee T.-H."/>
            <person name="Bashyal P."/>
            <person name="Kim T.-S."/>
            <person name="Lee W.-H."/>
            <person name="Kawkins C."/>
            <person name="Kim C.-K."/>
            <person name="Kim J.S."/>
            <person name="Ahn B.O."/>
            <person name="Rhee S.Y."/>
            <person name="Sohng J.K."/>
        </authorList>
    </citation>
    <scope>NUCLEOTIDE SEQUENCE</scope>
    <source>
        <tissue evidence="1">Leaf</tissue>
    </source>
</reference>
<gene>
    <name evidence="1" type="ORF">G2W53_006402</name>
</gene>
<accession>A0A834X4Q7</accession>
<comment type="caution">
    <text evidence="1">The sequence shown here is derived from an EMBL/GenBank/DDBJ whole genome shotgun (WGS) entry which is preliminary data.</text>
</comment>
<protein>
    <submittedName>
        <fullName evidence="1">Uncharacterized protein</fullName>
    </submittedName>
</protein>
<evidence type="ECO:0000313" key="2">
    <source>
        <dbReference type="Proteomes" id="UP000634136"/>
    </source>
</evidence>
<evidence type="ECO:0000313" key="1">
    <source>
        <dbReference type="EMBL" id="KAF7837920.1"/>
    </source>
</evidence>
<dbReference type="AlphaFoldDB" id="A0A834X4Q7"/>
<dbReference type="Proteomes" id="UP000634136">
    <property type="component" value="Unassembled WGS sequence"/>
</dbReference>
<organism evidence="1 2">
    <name type="scientific">Senna tora</name>
    <dbReference type="NCBI Taxonomy" id="362788"/>
    <lineage>
        <taxon>Eukaryota</taxon>
        <taxon>Viridiplantae</taxon>
        <taxon>Streptophyta</taxon>
        <taxon>Embryophyta</taxon>
        <taxon>Tracheophyta</taxon>
        <taxon>Spermatophyta</taxon>
        <taxon>Magnoliopsida</taxon>
        <taxon>eudicotyledons</taxon>
        <taxon>Gunneridae</taxon>
        <taxon>Pentapetalae</taxon>
        <taxon>rosids</taxon>
        <taxon>fabids</taxon>
        <taxon>Fabales</taxon>
        <taxon>Fabaceae</taxon>
        <taxon>Caesalpinioideae</taxon>
        <taxon>Cassia clade</taxon>
        <taxon>Senna</taxon>
    </lineage>
</organism>